<reference evidence="1" key="2">
    <citation type="journal article" date="2021" name="Genome Biol. Evol.">
        <title>Developing a high-quality reference genome for a parasitic bivalve with doubly uniparental inheritance (Bivalvia: Unionida).</title>
        <authorList>
            <person name="Smith C.H."/>
        </authorList>
    </citation>
    <scope>NUCLEOTIDE SEQUENCE</scope>
    <source>
        <strain evidence="1">CHS0354</strain>
        <tissue evidence="1">Mantle</tissue>
    </source>
</reference>
<dbReference type="EMBL" id="JAEAOA010001901">
    <property type="protein sequence ID" value="KAK3612409.1"/>
    <property type="molecule type" value="Genomic_DNA"/>
</dbReference>
<name>A0AAE0TMP1_9BIVA</name>
<dbReference type="Proteomes" id="UP001195483">
    <property type="component" value="Unassembled WGS sequence"/>
</dbReference>
<reference evidence="1" key="1">
    <citation type="journal article" date="2021" name="Genome Biol. Evol.">
        <title>A High-Quality Reference Genome for a Parasitic Bivalve with Doubly Uniparental Inheritance (Bivalvia: Unionida).</title>
        <authorList>
            <person name="Smith C.H."/>
        </authorList>
    </citation>
    <scope>NUCLEOTIDE SEQUENCE</scope>
    <source>
        <strain evidence="1">CHS0354</strain>
    </source>
</reference>
<keyword evidence="2" id="KW-1185">Reference proteome</keyword>
<protein>
    <submittedName>
        <fullName evidence="1">Uncharacterized protein</fullName>
    </submittedName>
</protein>
<reference evidence="1" key="3">
    <citation type="submission" date="2023-05" db="EMBL/GenBank/DDBJ databases">
        <authorList>
            <person name="Smith C.H."/>
        </authorList>
    </citation>
    <scope>NUCLEOTIDE SEQUENCE</scope>
    <source>
        <strain evidence="1">CHS0354</strain>
        <tissue evidence="1">Mantle</tissue>
    </source>
</reference>
<proteinExistence type="predicted"/>
<sequence>MALYTCILGRSIHTMVENYFNERSKHVKIDEMYTMIRKCPFRSKRDGGEPDAVDILAIVRDKKSKLWSGTPFPSRTE</sequence>
<evidence type="ECO:0000313" key="2">
    <source>
        <dbReference type="Proteomes" id="UP001195483"/>
    </source>
</evidence>
<accession>A0AAE0TMP1</accession>
<evidence type="ECO:0000313" key="1">
    <source>
        <dbReference type="EMBL" id="KAK3612409.1"/>
    </source>
</evidence>
<dbReference type="AlphaFoldDB" id="A0AAE0TMP1"/>
<comment type="caution">
    <text evidence="1">The sequence shown here is derived from an EMBL/GenBank/DDBJ whole genome shotgun (WGS) entry which is preliminary data.</text>
</comment>
<organism evidence="1 2">
    <name type="scientific">Potamilus streckersoni</name>
    <dbReference type="NCBI Taxonomy" id="2493646"/>
    <lineage>
        <taxon>Eukaryota</taxon>
        <taxon>Metazoa</taxon>
        <taxon>Spiralia</taxon>
        <taxon>Lophotrochozoa</taxon>
        <taxon>Mollusca</taxon>
        <taxon>Bivalvia</taxon>
        <taxon>Autobranchia</taxon>
        <taxon>Heteroconchia</taxon>
        <taxon>Palaeoheterodonta</taxon>
        <taxon>Unionida</taxon>
        <taxon>Unionoidea</taxon>
        <taxon>Unionidae</taxon>
        <taxon>Ambleminae</taxon>
        <taxon>Lampsilini</taxon>
        <taxon>Potamilus</taxon>
    </lineage>
</organism>
<gene>
    <name evidence="1" type="ORF">CHS0354_032008</name>
</gene>